<dbReference type="GeneID" id="8505849"/>
<feature type="compositionally biased region" description="Polar residues" evidence="1">
    <location>
        <begin position="26"/>
        <end position="44"/>
    </location>
</feature>
<feature type="region of interest" description="Disordered" evidence="1">
    <location>
        <begin position="1"/>
        <end position="44"/>
    </location>
</feature>
<sequence>MSPDELRTNETAPAHNGMGTPDTARDSSLYSTQGPRLEGQSGQSGTHCMYAVFLAARSMLGYILPKRRSLYYERKISFFHQRAKGRVSSIKPQVQQSRTLLARIVV</sequence>
<protein>
    <submittedName>
        <fullName evidence="2">Uncharacterized protein</fullName>
    </submittedName>
</protein>
<evidence type="ECO:0000313" key="2">
    <source>
        <dbReference type="EMBL" id="OAT06951.1"/>
    </source>
</evidence>
<gene>
    <name evidence="2" type="ORF">BDBG_03077</name>
</gene>
<reference evidence="3" key="1">
    <citation type="journal article" date="2015" name="PLoS Genet.">
        <title>The dynamic genome and transcriptome of the human fungal pathogen Blastomyces and close relative Emmonsia.</title>
        <authorList>
            <person name="Munoz J.F."/>
            <person name="Gauthier G.M."/>
            <person name="Desjardins C.A."/>
            <person name="Gallo J.E."/>
            <person name="Holder J."/>
            <person name="Sullivan T.D."/>
            <person name="Marty A.J."/>
            <person name="Carmen J.C."/>
            <person name="Chen Z."/>
            <person name="Ding L."/>
            <person name="Gujja S."/>
            <person name="Magrini V."/>
            <person name="Misas E."/>
            <person name="Mitreva M."/>
            <person name="Priest M."/>
            <person name="Saif S."/>
            <person name="Whiston E.A."/>
            <person name="Young S."/>
            <person name="Zeng Q."/>
            <person name="Goldman W.E."/>
            <person name="Mardis E.R."/>
            <person name="Taylor J.W."/>
            <person name="McEwen J.G."/>
            <person name="Clay O.K."/>
            <person name="Klein B.S."/>
            <person name="Cuomo C.A."/>
        </authorList>
    </citation>
    <scope>NUCLEOTIDE SEQUENCE [LARGE SCALE GENOMIC DNA]</scope>
    <source>
        <strain evidence="3">SLH14081</strain>
    </source>
</reference>
<dbReference type="RefSeq" id="XP_002626900.2">
    <property type="nucleotide sequence ID" value="XM_002626854.2"/>
</dbReference>
<dbReference type="KEGG" id="bgh:BDBG_03077"/>
<proteinExistence type="predicted"/>
<organism evidence="2 3">
    <name type="scientific">Blastomyces gilchristii (strain SLH14081)</name>
    <name type="common">Blastomyces dermatitidis</name>
    <dbReference type="NCBI Taxonomy" id="559298"/>
    <lineage>
        <taxon>Eukaryota</taxon>
        <taxon>Fungi</taxon>
        <taxon>Dikarya</taxon>
        <taxon>Ascomycota</taxon>
        <taxon>Pezizomycotina</taxon>
        <taxon>Eurotiomycetes</taxon>
        <taxon>Eurotiomycetidae</taxon>
        <taxon>Onygenales</taxon>
        <taxon>Ajellomycetaceae</taxon>
        <taxon>Blastomyces</taxon>
    </lineage>
</organism>
<dbReference type="OrthoDB" id="2110361at2759"/>
<dbReference type="AlphaFoldDB" id="A0A179UIU8"/>
<keyword evidence="3" id="KW-1185">Reference proteome</keyword>
<evidence type="ECO:0000256" key="1">
    <source>
        <dbReference type="SAM" id="MobiDB-lite"/>
    </source>
</evidence>
<dbReference type="VEuPathDB" id="FungiDB:BDBG_03077"/>
<evidence type="ECO:0000313" key="3">
    <source>
        <dbReference type="Proteomes" id="UP000002038"/>
    </source>
</evidence>
<name>A0A179UIU8_BLAGS</name>
<dbReference type="Proteomes" id="UP000002038">
    <property type="component" value="Unassembled WGS sequence"/>
</dbReference>
<dbReference type="EMBL" id="GG657451">
    <property type="protein sequence ID" value="OAT06951.1"/>
    <property type="molecule type" value="Genomic_DNA"/>
</dbReference>
<accession>A0A179UIU8</accession>